<dbReference type="GO" id="GO:0016020">
    <property type="term" value="C:membrane"/>
    <property type="evidence" value="ECO:0007669"/>
    <property type="project" value="InterPro"/>
</dbReference>
<name>A0A4D7BUV5_9SPHN</name>
<evidence type="ECO:0000256" key="1">
    <source>
        <dbReference type="ARBA" id="ARBA00008769"/>
    </source>
</evidence>
<evidence type="ECO:0000313" key="3">
    <source>
        <dbReference type="EMBL" id="QCI79329.1"/>
    </source>
</evidence>
<evidence type="ECO:0000313" key="4">
    <source>
        <dbReference type="Proteomes" id="UP000298714"/>
    </source>
</evidence>
<proteinExistence type="inferred from homology"/>
<dbReference type="Gene3D" id="2.40.160.180">
    <property type="entry name" value="Carbohydrate-selective porin OprB"/>
    <property type="match status" value="1"/>
</dbReference>
<accession>A0A4D7BUV5</accession>
<dbReference type="Proteomes" id="UP000298714">
    <property type="component" value="Chromosome"/>
</dbReference>
<dbReference type="InterPro" id="IPR007049">
    <property type="entry name" value="Carb-sel_porin_OprB"/>
</dbReference>
<dbReference type="InterPro" id="IPR038673">
    <property type="entry name" value="OprB_sf"/>
</dbReference>
<comment type="similarity">
    <text evidence="1 2">Belongs to the OprB family.</text>
</comment>
<evidence type="ECO:0000256" key="2">
    <source>
        <dbReference type="RuleBase" id="RU363072"/>
    </source>
</evidence>
<sequence>MAALDGASLAPNETNLELTYRAPITSWLTVQPDVQYVINPGLDPSLKNAVAIGLRAEVAVSF</sequence>
<reference evidence="4" key="1">
    <citation type="submission" date="2019-04" db="EMBL/GenBank/DDBJ databases">
        <title>Complete genome sequence of Sphingomonas sp. W1-2-3.</title>
        <authorList>
            <person name="Im W.T."/>
        </authorList>
    </citation>
    <scope>NUCLEOTIDE SEQUENCE [LARGE SCALE GENOMIC DNA]</scope>
    <source>
        <strain evidence="4">W1-2-3</strain>
    </source>
</reference>
<dbReference type="Pfam" id="PF04966">
    <property type="entry name" value="OprB"/>
    <property type="match status" value="1"/>
</dbReference>
<keyword evidence="4" id="KW-1185">Reference proteome</keyword>
<protein>
    <submittedName>
        <fullName evidence="3">Carbohydrate porin</fullName>
    </submittedName>
</protein>
<dbReference type="AlphaFoldDB" id="A0A4D7BUV5"/>
<dbReference type="EMBL" id="CP039704">
    <property type="protein sequence ID" value="QCI79329.1"/>
    <property type="molecule type" value="Genomic_DNA"/>
</dbReference>
<dbReference type="GO" id="GO:0015288">
    <property type="term" value="F:porin activity"/>
    <property type="evidence" value="ECO:0007669"/>
    <property type="project" value="InterPro"/>
</dbReference>
<dbReference type="GO" id="GO:0008643">
    <property type="term" value="P:carbohydrate transport"/>
    <property type="evidence" value="ECO:0007669"/>
    <property type="project" value="InterPro"/>
</dbReference>
<gene>
    <name evidence="3" type="ORF">E6W36_06500</name>
</gene>
<organism evidence="3 4">
    <name type="scientific">Hankyongella ginsenosidimutans</name>
    <dbReference type="NCBI Taxonomy" id="1763828"/>
    <lineage>
        <taxon>Bacteria</taxon>
        <taxon>Pseudomonadati</taxon>
        <taxon>Pseudomonadota</taxon>
        <taxon>Alphaproteobacteria</taxon>
        <taxon>Sphingomonadales</taxon>
        <taxon>Sphingomonadaceae</taxon>
        <taxon>Hankyongella</taxon>
    </lineage>
</organism>
<dbReference type="KEGG" id="hgn:E6W36_06500"/>